<dbReference type="EMBL" id="AQHV01000026">
    <property type="protein sequence ID" value="KKB47251.1"/>
    <property type="molecule type" value="Genomic_DNA"/>
</dbReference>
<feature type="domain" description="Sigma-54 factor interaction" evidence="1">
    <location>
        <begin position="66"/>
        <end position="180"/>
    </location>
</feature>
<reference evidence="2 3" key="1">
    <citation type="submission" date="2013-04" db="EMBL/GenBank/DDBJ databases">
        <title>The Genome Sequence of Parabacteroides goldsteinii DSM 19448.</title>
        <authorList>
            <consortium name="The Broad Institute Genomics Platform"/>
            <person name="Earl A."/>
            <person name="Ward D."/>
            <person name="Feldgarden M."/>
            <person name="Gevers D."/>
            <person name="Martens E."/>
            <person name="Sakamoto M."/>
            <person name="Benno Y."/>
            <person name="Song Y."/>
            <person name="Liu C."/>
            <person name="Lee J."/>
            <person name="Bolanos M."/>
            <person name="Vaisanen M.L."/>
            <person name="Finegold S.M."/>
            <person name="Walker B."/>
            <person name="Young S."/>
            <person name="Zeng Q."/>
            <person name="Gargeya S."/>
            <person name="Fitzgerald M."/>
            <person name="Haas B."/>
            <person name="Abouelleil A."/>
            <person name="Allen A.W."/>
            <person name="Alvarado L."/>
            <person name="Arachchi H.M."/>
            <person name="Berlin A.M."/>
            <person name="Chapman S.B."/>
            <person name="Gainer-Dewar J."/>
            <person name="Goldberg J."/>
            <person name="Griggs A."/>
            <person name="Gujja S."/>
            <person name="Hansen M."/>
            <person name="Howarth C."/>
            <person name="Imamovic A."/>
            <person name="Ireland A."/>
            <person name="Larimer J."/>
            <person name="McCowan C."/>
            <person name="Murphy C."/>
            <person name="Pearson M."/>
            <person name="Poon T.W."/>
            <person name="Priest M."/>
            <person name="Roberts A."/>
            <person name="Saif S."/>
            <person name="Shea T."/>
            <person name="Sisk P."/>
            <person name="Sykes S."/>
            <person name="Wortman J."/>
            <person name="Nusbaum C."/>
            <person name="Birren B."/>
        </authorList>
    </citation>
    <scope>NUCLEOTIDE SEQUENCE [LARGE SCALE GENOMIC DNA]</scope>
    <source>
        <strain evidence="2 3">DSM 19448</strain>
    </source>
</reference>
<dbReference type="GO" id="GO:0005524">
    <property type="term" value="F:ATP binding"/>
    <property type="evidence" value="ECO:0007669"/>
    <property type="project" value="InterPro"/>
</dbReference>
<dbReference type="Pfam" id="PF03235">
    <property type="entry name" value="GmrSD_N"/>
    <property type="match status" value="1"/>
</dbReference>
<comment type="caution">
    <text evidence="2">The sequence shown here is derived from an EMBL/GenBank/DDBJ whole genome shotgun (WGS) entry which is preliminary data.</text>
</comment>
<dbReference type="InterPro" id="IPR004919">
    <property type="entry name" value="GmrSD_N"/>
</dbReference>
<organism evidence="2 3">
    <name type="scientific">Parabacteroides goldsteinii DSM 19448 = WAL 12034</name>
    <dbReference type="NCBI Taxonomy" id="927665"/>
    <lineage>
        <taxon>Bacteria</taxon>
        <taxon>Pseudomonadati</taxon>
        <taxon>Bacteroidota</taxon>
        <taxon>Bacteroidia</taxon>
        <taxon>Bacteroidales</taxon>
        <taxon>Tannerellaceae</taxon>
        <taxon>Parabacteroides</taxon>
    </lineage>
</organism>
<sequence>MNTLSAERQNNIQEQLSNEQKLVSFDMRELTIEFYVTKYLTNIDKDDNEIYVPDYQREFVWDITRQSRFIESLLLGLPVPFIFTAEIPETGRLEIVDGSQRIRTMAAFLSNDLQLKGLEKLTEFNDIRFGQLPSATQRMFKNIAIRMIVLSSRATEEVRKEMFDRINTSSVPLVPMETRRGVYRGEFMTFITELAKSEKFKSLCPFAKFSEKRHEEEELILRFFAFIDAYPDYRQVEYKGVAKYLDEYLDNGNKNFAENELKSKKAAFDQMVDFISKTYEGQGFAKKPNAVGVSKPYFEAIAIGVYMALQENPNIQPHKLDSLIVDKHNRNGFFETIEGRYRTHTAKKILNRIDYVKNSYLADAEK</sequence>
<name>A0A0F5INZ0_9BACT</name>
<dbReference type="PROSITE" id="PS50045">
    <property type="entry name" value="SIGMA54_INTERACT_4"/>
    <property type="match status" value="1"/>
</dbReference>
<proteinExistence type="predicted"/>
<dbReference type="AlphaFoldDB" id="A0A0F5INZ0"/>
<evidence type="ECO:0000313" key="3">
    <source>
        <dbReference type="Proteomes" id="UP000033047"/>
    </source>
</evidence>
<gene>
    <name evidence="2" type="ORF">HMPREF1535_04659</name>
</gene>
<dbReference type="PANTHER" id="PTHR39639">
    <property type="entry name" value="CHROMOSOME 16, WHOLE GENOME SHOTGUN SEQUENCE"/>
    <property type="match status" value="1"/>
</dbReference>
<evidence type="ECO:0000259" key="1">
    <source>
        <dbReference type="PROSITE" id="PS50045"/>
    </source>
</evidence>
<dbReference type="PANTHER" id="PTHR39639:SF1">
    <property type="entry name" value="DUF262 DOMAIN-CONTAINING PROTEIN"/>
    <property type="match status" value="1"/>
</dbReference>
<accession>A0A0F5INZ0</accession>
<dbReference type="STRING" id="927665.HMPREF1535_04659"/>
<protein>
    <recommendedName>
        <fullName evidence="1">Sigma-54 factor interaction domain-containing protein</fullName>
    </recommendedName>
</protein>
<dbReference type="PATRIC" id="fig|927665.4.peg.4778"/>
<dbReference type="HOGENOM" id="CLU_038557_2_0_10"/>
<dbReference type="RefSeq" id="WP_046147714.1">
    <property type="nucleotide sequence ID" value="NZ_KQ033914.1"/>
</dbReference>
<evidence type="ECO:0000313" key="2">
    <source>
        <dbReference type="EMBL" id="KKB47251.1"/>
    </source>
</evidence>
<dbReference type="GO" id="GO:0006355">
    <property type="term" value="P:regulation of DNA-templated transcription"/>
    <property type="evidence" value="ECO:0007669"/>
    <property type="project" value="InterPro"/>
</dbReference>
<dbReference type="Proteomes" id="UP000033047">
    <property type="component" value="Unassembled WGS sequence"/>
</dbReference>
<dbReference type="InterPro" id="IPR002078">
    <property type="entry name" value="Sigma_54_int"/>
</dbReference>